<feature type="region of interest" description="Disordered" evidence="1">
    <location>
        <begin position="151"/>
        <end position="173"/>
    </location>
</feature>
<keyword evidence="3" id="KW-1185">Reference proteome</keyword>
<gene>
    <name evidence="2" type="ORF">J2S43_005960</name>
</gene>
<reference evidence="2 3" key="1">
    <citation type="submission" date="2023-07" db="EMBL/GenBank/DDBJ databases">
        <title>Sequencing the genomes of 1000 actinobacteria strains.</title>
        <authorList>
            <person name="Klenk H.-P."/>
        </authorList>
    </citation>
    <scope>NUCLEOTIDE SEQUENCE [LARGE SCALE GENOMIC DNA]</scope>
    <source>
        <strain evidence="2 3">DSM 44710</strain>
    </source>
</reference>
<organism evidence="2 3">
    <name type="scientific">Catenuloplanes nepalensis</name>
    <dbReference type="NCBI Taxonomy" id="587533"/>
    <lineage>
        <taxon>Bacteria</taxon>
        <taxon>Bacillati</taxon>
        <taxon>Actinomycetota</taxon>
        <taxon>Actinomycetes</taxon>
        <taxon>Micromonosporales</taxon>
        <taxon>Micromonosporaceae</taxon>
        <taxon>Catenuloplanes</taxon>
    </lineage>
</organism>
<comment type="caution">
    <text evidence="2">The sequence shown here is derived from an EMBL/GenBank/DDBJ whole genome shotgun (WGS) entry which is preliminary data.</text>
</comment>
<evidence type="ECO:0000313" key="3">
    <source>
        <dbReference type="Proteomes" id="UP001240984"/>
    </source>
</evidence>
<evidence type="ECO:0000313" key="2">
    <source>
        <dbReference type="EMBL" id="MDP9797448.1"/>
    </source>
</evidence>
<feature type="compositionally biased region" description="Polar residues" evidence="1">
    <location>
        <begin position="158"/>
        <end position="173"/>
    </location>
</feature>
<sequence>MATTAITIEFDPNRLDTYSDSHLAMLWSLSQANPADSYEDGTAGELAERIGRVIIARWLRSVEPELFRHQGRHYYWRQLVNLATYEPPAGARAGSPEWHRGRWVPRSAPLKAGTTAIGCPHCGSTVVGDRGVIDEGDGPAYCDHDWHDASEVDAAGHGSSTEPSSKASIDSAD</sequence>
<dbReference type="RefSeq" id="WP_306834804.1">
    <property type="nucleotide sequence ID" value="NZ_JAUSRA010000001.1"/>
</dbReference>
<name>A0ABT9N1S6_9ACTN</name>
<proteinExistence type="predicted"/>
<protein>
    <submittedName>
        <fullName evidence="2">Uncharacterized protein</fullName>
    </submittedName>
</protein>
<dbReference type="EMBL" id="JAUSRA010000001">
    <property type="protein sequence ID" value="MDP9797448.1"/>
    <property type="molecule type" value="Genomic_DNA"/>
</dbReference>
<accession>A0ABT9N1S6</accession>
<dbReference type="Proteomes" id="UP001240984">
    <property type="component" value="Unassembled WGS sequence"/>
</dbReference>
<evidence type="ECO:0000256" key="1">
    <source>
        <dbReference type="SAM" id="MobiDB-lite"/>
    </source>
</evidence>